<gene>
    <name evidence="1" type="ORF">BJ322DRAFT_1024591</name>
</gene>
<dbReference type="Proteomes" id="UP000736335">
    <property type="component" value="Unassembled WGS sequence"/>
</dbReference>
<comment type="caution">
    <text evidence="1">The sequence shown here is derived from an EMBL/GenBank/DDBJ whole genome shotgun (WGS) entry which is preliminary data.</text>
</comment>
<sequence>MVRMTNLDEPWIGYGGTPIAVRRGAQLSTMTPFLGRVEALVCVGGVKSSGPCGHGETGMNWLRVTLSEKARLRETSASGGAGQVGRRTTHPNEIPGKRLWWLMLWFASSSEQGLDSPQISDARHGTEVVPMRDVTDVIERVSINAPIHPRPPRASGPSKFTRSVALLLGCRKQRKPVSVGCMRRDNGGSRGENDGFWDQCLPITQHGGRPFGFDSKTLITRAGLGGFPSVKSKGWNKVEPPSASAPRIYSTRDGTSVHFVPSPCVNRGMSRKVPVRAKRRESKLRRGERRKSERLCILWIRFAKDAMGVGFQESDNDLLGVVSRTKNAEIAASDI</sequence>
<proteinExistence type="predicted"/>
<protein>
    <submittedName>
        <fullName evidence="1">Uncharacterized protein</fullName>
    </submittedName>
</protein>
<reference evidence="1" key="2">
    <citation type="submission" date="2020-11" db="EMBL/GenBank/DDBJ databases">
        <authorList>
            <consortium name="DOE Joint Genome Institute"/>
            <person name="Kuo A."/>
            <person name="Miyauchi S."/>
            <person name="Kiss E."/>
            <person name="Drula E."/>
            <person name="Kohler A."/>
            <person name="Sanchez-Garcia M."/>
            <person name="Andreopoulos B."/>
            <person name="Barry K.W."/>
            <person name="Bonito G."/>
            <person name="Buee M."/>
            <person name="Carver A."/>
            <person name="Chen C."/>
            <person name="Cichocki N."/>
            <person name="Clum A."/>
            <person name="Culley D."/>
            <person name="Crous P.W."/>
            <person name="Fauchery L."/>
            <person name="Girlanda M."/>
            <person name="Hayes R."/>
            <person name="Keri Z."/>
            <person name="Labutti K."/>
            <person name="Lipzen A."/>
            <person name="Lombard V."/>
            <person name="Magnuson J."/>
            <person name="Maillard F."/>
            <person name="Morin E."/>
            <person name="Murat C."/>
            <person name="Nolan M."/>
            <person name="Ohm R."/>
            <person name="Pangilinan J."/>
            <person name="Pereira M."/>
            <person name="Perotto S."/>
            <person name="Peter M."/>
            <person name="Riley R."/>
            <person name="Sitrit Y."/>
            <person name="Stielow B."/>
            <person name="Szollosi G."/>
            <person name="Zifcakova L."/>
            <person name="Stursova M."/>
            <person name="Spatafora J.W."/>
            <person name="Tedersoo L."/>
            <person name="Vaario L.-M."/>
            <person name="Yamada A."/>
            <person name="Yan M."/>
            <person name="Wang P."/>
            <person name="Xu J."/>
            <person name="Bruns T."/>
            <person name="Baldrian P."/>
            <person name="Vilgalys R."/>
            <person name="Henrissat B."/>
            <person name="Grigoriev I.V."/>
            <person name="Hibbett D."/>
            <person name="Nagy L.G."/>
            <person name="Martin F.M."/>
        </authorList>
    </citation>
    <scope>NUCLEOTIDE SEQUENCE</scope>
    <source>
        <strain evidence="1">UH-Tt-Lm1</strain>
    </source>
</reference>
<reference evidence="1" key="1">
    <citation type="journal article" date="2020" name="Nat. Commun.">
        <title>Large-scale genome sequencing of mycorrhizal fungi provides insights into the early evolution of symbiotic traits.</title>
        <authorList>
            <person name="Miyauchi S."/>
            <person name="Kiss E."/>
            <person name="Kuo A."/>
            <person name="Drula E."/>
            <person name="Kohler A."/>
            <person name="Sanchez-Garcia M."/>
            <person name="Morin E."/>
            <person name="Andreopoulos B."/>
            <person name="Barry K.W."/>
            <person name="Bonito G."/>
            <person name="Buee M."/>
            <person name="Carver A."/>
            <person name="Chen C."/>
            <person name="Cichocki N."/>
            <person name="Clum A."/>
            <person name="Culley D."/>
            <person name="Crous P.W."/>
            <person name="Fauchery L."/>
            <person name="Girlanda M."/>
            <person name="Hayes R.D."/>
            <person name="Keri Z."/>
            <person name="LaButti K."/>
            <person name="Lipzen A."/>
            <person name="Lombard V."/>
            <person name="Magnuson J."/>
            <person name="Maillard F."/>
            <person name="Murat C."/>
            <person name="Nolan M."/>
            <person name="Ohm R.A."/>
            <person name="Pangilinan J."/>
            <person name="Pereira M.F."/>
            <person name="Perotto S."/>
            <person name="Peter M."/>
            <person name="Pfister S."/>
            <person name="Riley R."/>
            <person name="Sitrit Y."/>
            <person name="Stielow J.B."/>
            <person name="Szollosi G."/>
            <person name="Zifcakova L."/>
            <person name="Stursova M."/>
            <person name="Spatafora J.W."/>
            <person name="Tedersoo L."/>
            <person name="Vaario L.M."/>
            <person name="Yamada A."/>
            <person name="Yan M."/>
            <person name="Wang P."/>
            <person name="Xu J."/>
            <person name="Bruns T."/>
            <person name="Baldrian P."/>
            <person name="Vilgalys R."/>
            <person name="Dunand C."/>
            <person name="Henrissat B."/>
            <person name="Grigoriev I.V."/>
            <person name="Hibbett D."/>
            <person name="Nagy L.G."/>
            <person name="Martin F.M."/>
        </authorList>
    </citation>
    <scope>NUCLEOTIDE SEQUENCE</scope>
    <source>
        <strain evidence="1">UH-Tt-Lm1</strain>
    </source>
</reference>
<accession>A0A9P6H7D6</accession>
<dbReference type="EMBL" id="WIUZ02000020">
    <property type="protein sequence ID" value="KAF9779200.1"/>
    <property type="molecule type" value="Genomic_DNA"/>
</dbReference>
<name>A0A9P6H7D6_9AGAM</name>
<organism evidence="1 2">
    <name type="scientific">Thelephora terrestris</name>
    <dbReference type="NCBI Taxonomy" id="56493"/>
    <lineage>
        <taxon>Eukaryota</taxon>
        <taxon>Fungi</taxon>
        <taxon>Dikarya</taxon>
        <taxon>Basidiomycota</taxon>
        <taxon>Agaricomycotina</taxon>
        <taxon>Agaricomycetes</taxon>
        <taxon>Thelephorales</taxon>
        <taxon>Thelephoraceae</taxon>
        <taxon>Thelephora</taxon>
    </lineage>
</organism>
<dbReference type="AlphaFoldDB" id="A0A9P6H7D6"/>
<keyword evidence="2" id="KW-1185">Reference proteome</keyword>
<evidence type="ECO:0000313" key="1">
    <source>
        <dbReference type="EMBL" id="KAF9779200.1"/>
    </source>
</evidence>
<evidence type="ECO:0000313" key="2">
    <source>
        <dbReference type="Proteomes" id="UP000736335"/>
    </source>
</evidence>